<evidence type="ECO:0000313" key="25">
    <source>
        <dbReference type="EMBL" id="TDY04301.1"/>
    </source>
</evidence>
<evidence type="ECO:0000256" key="16">
    <source>
        <dbReference type="ARBA" id="ARBA00023098"/>
    </source>
</evidence>
<comment type="caution">
    <text evidence="25">The sequence shown here is derived from an EMBL/GenBank/DDBJ whole genome shotgun (WGS) entry which is preliminary data.</text>
</comment>
<evidence type="ECO:0000256" key="8">
    <source>
        <dbReference type="ARBA" id="ARBA00022679"/>
    </source>
</evidence>
<comment type="function">
    <text evidence="24">Catalyzes the ATP-dependent phosphorylation of sn-l,2-diacylglycerol (DAG) to phosphatidic acid. Involved in the recycling of diacylglycerol produced as a by-product during membrane-derived oligosaccharide (MDO) biosynthesis.</text>
</comment>
<feature type="binding site" evidence="22">
    <location>
        <position position="13"/>
    </location>
    <ligand>
        <name>ATP</name>
        <dbReference type="ChEBI" id="CHEBI:30616"/>
    </ligand>
</feature>
<dbReference type="OrthoDB" id="9796011at2"/>
<feature type="binding site" evidence="21">
    <location>
        <position position="66"/>
    </location>
    <ligand>
        <name>substrate</name>
    </ligand>
</feature>
<evidence type="ECO:0000256" key="20">
    <source>
        <dbReference type="PIRSR" id="PIRSR600829-1"/>
    </source>
</evidence>
<dbReference type="InterPro" id="IPR000829">
    <property type="entry name" value="DAGK"/>
</dbReference>
<feature type="binding site" evidence="22">
    <location>
        <position position="73"/>
    </location>
    <ligand>
        <name>ATP</name>
        <dbReference type="ChEBI" id="CHEBI:30616"/>
    </ligand>
</feature>
<keyword evidence="19 24" id="KW-1208">Phospholipid metabolism</keyword>
<keyword evidence="16 24" id="KW-0443">Lipid metabolism</keyword>
<evidence type="ECO:0000256" key="9">
    <source>
        <dbReference type="ARBA" id="ARBA00022692"/>
    </source>
</evidence>
<evidence type="ECO:0000256" key="19">
    <source>
        <dbReference type="ARBA" id="ARBA00023264"/>
    </source>
</evidence>
<keyword evidence="5" id="KW-1003">Cell membrane</keyword>
<evidence type="ECO:0000256" key="23">
    <source>
        <dbReference type="PIRSR" id="PIRSR600829-4"/>
    </source>
</evidence>
<evidence type="ECO:0000313" key="26">
    <source>
        <dbReference type="Proteomes" id="UP000294914"/>
    </source>
</evidence>
<sequence length="119" mass="13421">MNELKRIWRAGGYSWQGLRAAALHEPAFRTELILFVILTPCVFWLGQSLMEYALLFGTLFLVLLTELMNSAIEAVVDRFGSEQHELSGRAKDMGSAAVFIAQINVLVIWGLLFYGRINN</sequence>
<feature type="binding site" evidence="21">
    <location>
        <position position="95"/>
    </location>
    <ligand>
        <name>substrate</name>
    </ligand>
</feature>
<evidence type="ECO:0000256" key="3">
    <source>
        <dbReference type="ARBA" id="ARBA00012133"/>
    </source>
</evidence>
<accession>A0A4R8ITC2</accession>
<dbReference type="PROSITE" id="PS01069">
    <property type="entry name" value="DAGK_PROKAR"/>
    <property type="match status" value="1"/>
</dbReference>
<keyword evidence="26" id="KW-1185">Reference proteome</keyword>
<dbReference type="PANTHER" id="PTHR34299">
    <property type="entry name" value="DIACYLGLYCEROL KINASE"/>
    <property type="match status" value="1"/>
</dbReference>
<evidence type="ECO:0000256" key="14">
    <source>
        <dbReference type="ARBA" id="ARBA00022842"/>
    </source>
</evidence>
<evidence type="ECO:0000256" key="10">
    <source>
        <dbReference type="ARBA" id="ARBA00022723"/>
    </source>
</evidence>
<keyword evidence="17 24" id="KW-0472">Membrane</keyword>
<feature type="transmembrane region" description="Helical" evidence="24">
    <location>
        <begin position="93"/>
        <end position="114"/>
    </location>
</feature>
<keyword evidence="10 23" id="KW-0479">Metal-binding</keyword>
<evidence type="ECO:0000256" key="18">
    <source>
        <dbReference type="ARBA" id="ARBA00023209"/>
    </source>
</evidence>
<feature type="active site" description="Proton acceptor" evidence="20">
    <location>
        <position position="66"/>
    </location>
</feature>
<gene>
    <name evidence="25" type="ORF">EDC23_0676</name>
</gene>
<dbReference type="GO" id="GO:0004143">
    <property type="term" value="F:ATP-dependent diacylglycerol kinase activity"/>
    <property type="evidence" value="ECO:0007669"/>
    <property type="project" value="UniProtKB-EC"/>
</dbReference>
<comment type="subcellular location">
    <subcellularLocation>
        <location evidence="1 24">Cell inner membrane</location>
        <topology evidence="1 24">Multi-pass membrane protein</topology>
    </subcellularLocation>
</comment>
<dbReference type="AlphaFoldDB" id="A0A4R8ITC2"/>
<proteinExistence type="inferred from homology"/>
<comment type="similarity">
    <text evidence="2 24">Belongs to the bacterial diacylglycerol kinase family.</text>
</comment>
<evidence type="ECO:0000256" key="21">
    <source>
        <dbReference type="PIRSR" id="PIRSR600829-2"/>
    </source>
</evidence>
<keyword evidence="6" id="KW-0444">Lipid biosynthesis</keyword>
<evidence type="ECO:0000256" key="11">
    <source>
        <dbReference type="ARBA" id="ARBA00022741"/>
    </source>
</evidence>
<evidence type="ECO:0000256" key="7">
    <source>
        <dbReference type="ARBA" id="ARBA00022519"/>
    </source>
</evidence>
<comment type="catalytic activity">
    <reaction evidence="24">
        <text>a 1,2-diacyl-sn-glycerol + ATP = a 1,2-diacyl-sn-glycero-3-phosphate + ADP + H(+)</text>
        <dbReference type="Rhea" id="RHEA:10272"/>
        <dbReference type="ChEBI" id="CHEBI:15378"/>
        <dbReference type="ChEBI" id="CHEBI:17815"/>
        <dbReference type="ChEBI" id="CHEBI:30616"/>
        <dbReference type="ChEBI" id="CHEBI:58608"/>
        <dbReference type="ChEBI" id="CHEBI:456216"/>
        <dbReference type="EC" id="2.7.1.107"/>
    </reaction>
</comment>
<keyword evidence="13 22" id="KW-0067">ATP-binding</keyword>
<keyword evidence="8 24" id="KW-0808">Transferase</keyword>
<evidence type="ECO:0000256" key="6">
    <source>
        <dbReference type="ARBA" id="ARBA00022516"/>
    </source>
</evidence>
<feature type="binding site" evidence="22">
    <location>
        <begin position="91"/>
        <end position="92"/>
    </location>
    <ligand>
        <name>ATP</name>
        <dbReference type="ChEBI" id="CHEBI:30616"/>
    </ligand>
</feature>
<evidence type="ECO:0000256" key="12">
    <source>
        <dbReference type="ARBA" id="ARBA00022777"/>
    </source>
</evidence>
<keyword evidence="18" id="KW-0594">Phospholipid biosynthesis</keyword>
<dbReference type="GO" id="GO:0006654">
    <property type="term" value="P:phosphatidic acid biosynthetic process"/>
    <property type="evidence" value="ECO:0007669"/>
    <property type="project" value="InterPro"/>
</dbReference>
<keyword evidence="9 24" id="KW-0812">Transmembrane</keyword>
<dbReference type="InterPro" id="IPR036945">
    <property type="entry name" value="DAGK_sf"/>
</dbReference>
<dbReference type="InterPro" id="IPR033718">
    <property type="entry name" value="DAGK_prok"/>
</dbReference>
<dbReference type="EMBL" id="SOQX01000001">
    <property type="protein sequence ID" value="TDY04301.1"/>
    <property type="molecule type" value="Genomic_DNA"/>
</dbReference>
<reference evidence="25 26" key="1">
    <citation type="submission" date="2019-03" db="EMBL/GenBank/DDBJ databases">
        <title>Genomic Encyclopedia of Type Strains, Phase IV (KMG-IV): sequencing the most valuable type-strain genomes for metagenomic binning, comparative biology and taxonomic classification.</title>
        <authorList>
            <person name="Goeker M."/>
        </authorList>
    </citation>
    <scope>NUCLEOTIDE SEQUENCE [LARGE SCALE GENOMIC DNA]</scope>
    <source>
        <strain evidence="25 26">DSM 16326</strain>
    </source>
</reference>
<evidence type="ECO:0000256" key="24">
    <source>
        <dbReference type="RuleBase" id="RU363065"/>
    </source>
</evidence>
<keyword evidence="11 22" id="KW-0547">Nucleotide-binding</keyword>
<name>A0A4R8ITC2_9GAMM</name>
<evidence type="ECO:0000256" key="2">
    <source>
        <dbReference type="ARBA" id="ARBA00005967"/>
    </source>
</evidence>
<evidence type="ECO:0000256" key="5">
    <source>
        <dbReference type="ARBA" id="ARBA00022475"/>
    </source>
</evidence>
<evidence type="ECO:0000256" key="15">
    <source>
        <dbReference type="ARBA" id="ARBA00022989"/>
    </source>
</evidence>
<keyword evidence="14 23" id="KW-0460">Magnesium</keyword>
<dbReference type="GO" id="GO:0005524">
    <property type="term" value="F:ATP binding"/>
    <property type="evidence" value="ECO:0007669"/>
    <property type="project" value="UniProtKB-KW"/>
</dbReference>
<comment type="cofactor">
    <cofactor evidence="23">
        <name>Mg(2+)</name>
        <dbReference type="ChEBI" id="CHEBI:18420"/>
    </cofactor>
    <text evidence="23">Mn(2+), Zn(2+), Cd(2+) and Co(2+) support activity to lesser extents.</text>
</comment>
<comment type="caution">
    <text evidence="24">Lacks conserved residue(s) required for the propagation of feature annotation.</text>
</comment>
<feature type="binding site" evidence="21">
    <location>
        <begin position="10"/>
        <end position="15"/>
    </location>
    <ligand>
        <name>substrate</name>
    </ligand>
</feature>
<feature type="binding site" evidence="21">
    <location>
        <position position="6"/>
    </location>
    <ligand>
        <name>substrate</name>
    </ligand>
</feature>
<protein>
    <recommendedName>
        <fullName evidence="4 24">Diacylglycerol kinase</fullName>
        <ecNumber evidence="3 24">2.7.1.107</ecNumber>
    </recommendedName>
</protein>
<feature type="binding site" evidence="23">
    <location>
        <position position="25"/>
    </location>
    <ligand>
        <name>a divalent metal cation</name>
        <dbReference type="ChEBI" id="CHEBI:60240"/>
    </ligand>
</feature>
<dbReference type="GO" id="GO:0046872">
    <property type="term" value="F:metal ion binding"/>
    <property type="evidence" value="ECO:0007669"/>
    <property type="project" value="UniProtKB-KW"/>
</dbReference>
<keyword evidence="12 24" id="KW-0418">Kinase</keyword>
<evidence type="ECO:0000256" key="1">
    <source>
        <dbReference type="ARBA" id="ARBA00004429"/>
    </source>
</evidence>
<feature type="binding site" evidence="23">
    <location>
        <position position="73"/>
    </location>
    <ligand>
        <name>a divalent metal cation</name>
        <dbReference type="ChEBI" id="CHEBI:60240"/>
    </ligand>
</feature>
<dbReference type="PANTHER" id="PTHR34299:SF1">
    <property type="entry name" value="DIACYLGLYCEROL KINASE"/>
    <property type="match status" value="1"/>
</dbReference>
<dbReference type="Proteomes" id="UP000294914">
    <property type="component" value="Unassembled WGS sequence"/>
</dbReference>
<organism evidence="25 26">
    <name type="scientific">Thiohalophilus thiocyanatoxydans</name>
    <dbReference type="NCBI Taxonomy" id="381308"/>
    <lineage>
        <taxon>Bacteria</taxon>
        <taxon>Pseudomonadati</taxon>
        <taxon>Pseudomonadota</taxon>
        <taxon>Gammaproteobacteria</taxon>
        <taxon>Thiohalomonadales</taxon>
        <taxon>Thiohalophilaceae</taxon>
        <taxon>Thiohalophilus</taxon>
    </lineage>
</organism>
<evidence type="ECO:0000256" key="13">
    <source>
        <dbReference type="ARBA" id="ARBA00022840"/>
    </source>
</evidence>
<dbReference type="GO" id="GO:0005886">
    <property type="term" value="C:plasma membrane"/>
    <property type="evidence" value="ECO:0007669"/>
    <property type="project" value="UniProtKB-SubCell"/>
</dbReference>
<dbReference type="EC" id="2.7.1.107" evidence="3 24"/>
<dbReference type="Pfam" id="PF01219">
    <property type="entry name" value="DAGK_prokar"/>
    <property type="match status" value="1"/>
</dbReference>
<feature type="binding site" evidence="21">
    <location>
        <begin position="27"/>
        <end position="31"/>
    </location>
    <ligand>
        <name>substrate</name>
    </ligand>
</feature>
<evidence type="ECO:0000256" key="4">
    <source>
        <dbReference type="ARBA" id="ARBA00017575"/>
    </source>
</evidence>
<keyword evidence="15 24" id="KW-1133">Transmembrane helix</keyword>
<feature type="binding site" evidence="22">
    <location>
        <begin position="82"/>
        <end position="84"/>
    </location>
    <ligand>
        <name>ATP</name>
        <dbReference type="ChEBI" id="CHEBI:30616"/>
    </ligand>
</feature>
<dbReference type="RefSeq" id="WP_134081094.1">
    <property type="nucleotide sequence ID" value="NZ_SOQX01000001.1"/>
</dbReference>
<evidence type="ECO:0000256" key="22">
    <source>
        <dbReference type="PIRSR" id="PIRSR600829-3"/>
    </source>
</evidence>
<dbReference type="CDD" id="cd14264">
    <property type="entry name" value="DAGK_IM"/>
    <property type="match status" value="1"/>
</dbReference>
<feature type="binding site" evidence="22">
    <location>
        <position position="25"/>
    </location>
    <ligand>
        <name>ATP</name>
        <dbReference type="ChEBI" id="CHEBI:30616"/>
    </ligand>
</feature>
<evidence type="ECO:0000256" key="17">
    <source>
        <dbReference type="ARBA" id="ARBA00023136"/>
    </source>
</evidence>
<feature type="binding site" evidence="22">
    <location>
        <position position="6"/>
    </location>
    <ligand>
        <name>ATP</name>
        <dbReference type="ChEBI" id="CHEBI:30616"/>
    </ligand>
</feature>
<keyword evidence="7 24" id="KW-0997">Cell inner membrane</keyword>
<dbReference type="Gene3D" id="1.10.287.3610">
    <property type="match status" value="1"/>
</dbReference>
<feature type="transmembrane region" description="Helical" evidence="24">
    <location>
        <begin position="28"/>
        <end position="46"/>
    </location>
</feature>